<reference evidence="1" key="1">
    <citation type="submission" date="2022-10" db="EMBL/GenBank/DDBJ databases">
        <title>Whole genome sequencing of three plant growth promoting bacteria isolated from Vachellia tortilis subsp. raddiana in Morocco.</title>
        <authorList>
            <person name="Hnini M."/>
            <person name="Zouagui R."/>
            <person name="Zouagui H."/>
            <person name="Chemao Elfihri M.-W."/>
            <person name="Ibrahimi A."/>
            <person name="Sbabou L."/>
            <person name="Aurag J."/>
        </authorList>
    </citation>
    <scope>NUCLEOTIDE SEQUENCE</scope>
    <source>
        <strain evidence="1">LMR678</strain>
    </source>
</reference>
<dbReference type="Gene3D" id="3.40.190.10">
    <property type="entry name" value="Periplasmic binding protein-like II"/>
    <property type="match status" value="1"/>
</dbReference>
<evidence type="ECO:0000313" key="1">
    <source>
        <dbReference type="EMBL" id="MCZ4088846.1"/>
    </source>
</evidence>
<dbReference type="RefSeq" id="WP_269274932.1">
    <property type="nucleotide sequence ID" value="NZ_JAPVOI010000002.1"/>
</dbReference>
<name>A0ABT4KBW2_9HYPH</name>
<evidence type="ECO:0000313" key="2">
    <source>
        <dbReference type="Proteomes" id="UP001079430"/>
    </source>
</evidence>
<sequence length="67" mass="7510">MRLHLASRACVQPRDLIDEALITVPVTLERLDMCTQSRPRALPATPASNHQEAIDLMLQLVCTWAEV</sequence>
<gene>
    <name evidence="1" type="ORF">O3W52_01790</name>
</gene>
<keyword evidence="2" id="KW-1185">Reference proteome</keyword>
<comment type="caution">
    <text evidence="1">The sequence shown here is derived from an EMBL/GenBank/DDBJ whole genome shotgun (WGS) entry which is preliminary data.</text>
</comment>
<protein>
    <submittedName>
        <fullName evidence="1">Uncharacterized protein</fullName>
    </submittedName>
</protein>
<accession>A0ABT4KBW2</accession>
<proteinExistence type="predicted"/>
<organism evidence="1 2">
    <name type="scientific">Sinorhizobium psoraleae</name>
    <dbReference type="NCBI Taxonomy" id="520838"/>
    <lineage>
        <taxon>Bacteria</taxon>
        <taxon>Pseudomonadati</taxon>
        <taxon>Pseudomonadota</taxon>
        <taxon>Alphaproteobacteria</taxon>
        <taxon>Hyphomicrobiales</taxon>
        <taxon>Rhizobiaceae</taxon>
        <taxon>Sinorhizobium/Ensifer group</taxon>
        <taxon>Sinorhizobium</taxon>
    </lineage>
</organism>
<dbReference type="EMBL" id="JAPVOI010000002">
    <property type="protein sequence ID" value="MCZ4088846.1"/>
    <property type="molecule type" value="Genomic_DNA"/>
</dbReference>
<dbReference type="Proteomes" id="UP001079430">
    <property type="component" value="Unassembled WGS sequence"/>
</dbReference>